<organism evidence="9 10">
    <name type="scientific">Halopiger aswanensis</name>
    <dbReference type="NCBI Taxonomy" id="148449"/>
    <lineage>
        <taxon>Archaea</taxon>
        <taxon>Methanobacteriati</taxon>
        <taxon>Methanobacteriota</taxon>
        <taxon>Stenosarchaea group</taxon>
        <taxon>Halobacteria</taxon>
        <taxon>Halobacteriales</taxon>
        <taxon>Natrialbaceae</taxon>
        <taxon>Halopiger</taxon>
    </lineage>
</organism>
<dbReference type="GO" id="GO:0003677">
    <property type="term" value="F:DNA binding"/>
    <property type="evidence" value="ECO:0007669"/>
    <property type="project" value="InterPro"/>
</dbReference>
<feature type="region of interest" description="Disordered" evidence="5">
    <location>
        <begin position="765"/>
        <end position="786"/>
    </location>
</feature>
<feature type="compositionally biased region" description="Basic and acidic residues" evidence="5">
    <location>
        <begin position="765"/>
        <end position="777"/>
    </location>
</feature>
<dbReference type="Pfam" id="PF15915">
    <property type="entry name" value="BAT"/>
    <property type="match status" value="1"/>
</dbReference>
<keyword evidence="3" id="KW-0233">DNA recombination</keyword>
<feature type="region of interest" description="Disordered" evidence="5">
    <location>
        <begin position="388"/>
        <end position="469"/>
    </location>
</feature>
<dbReference type="PROSITE" id="PS50113">
    <property type="entry name" value="PAC"/>
    <property type="match status" value="1"/>
</dbReference>
<comment type="caution">
    <text evidence="9">The sequence shown here is derived from an EMBL/GenBank/DDBJ whole genome shotgun (WGS) entry which is preliminary data.</text>
</comment>
<dbReference type="RefSeq" id="WP_120243367.1">
    <property type="nucleotide sequence ID" value="NZ_RAPO01000001.1"/>
</dbReference>
<feature type="domain" description="PAS" evidence="6">
    <location>
        <begin position="210"/>
        <end position="265"/>
    </location>
</feature>
<dbReference type="InterPro" id="IPR002104">
    <property type="entry name" value="Integrase_catalytic"/>
</dbReference>
<feature type="compositionally biased region" description="Basic and acidic residues" evidence="5">
    <location>
        <begin position="416"/>
        <end position="426"/>
    </location>
</feature>
<evidence type="ECO:0000256" key="3">
    <source>
        <dbReference type="ARBA" id="ARBA00023172"/>
    </source>
</evidence>
<dbReference type="InterPro" id="IPR000700">
    <property type="entry name" value="PAS-assoc_C"/>
</dbReference>
<protein>
    <recommendedName>
        <fullName evidence="11">PAS domain S-box-containing protein</fullName>
    </recommendedName>
</protein>
<evidence type="ECO:0008006" key="11">
    <source>
        <dbReference type="Google" id="ProtNLM"/>
    </source>
</evidence>
<dbReference type="Proteomes" id="UP000283805">
    <property type="component" value="Unassembled WGS sequence"/>
</dbReference>
<dbReference type="Pfam" id="PF13426">
    <property type="entry name" value="PAS_9"/>
    <property type="match status" value="1"/>
</dbReference>
<reference evidence="9 10" key="1">
    <citation type="submission" date="2018-09" db="EMBL/GenBank/DDBJ databases">
        <title>Genomic Encyclopedia of Archaeal and Bacterial Type Strains, Phase II (KMG-II): from individual species to whole genera.</title>
        <authorList>
            <person name="Goeker M."/>
        </authorList>
    </citation>
    <scope>NUCLEOTIDE SEQUENCE [LARGE SCALE GENOMIC DNA]</scope>
    <source>
        <strain evidence="9 10">DSM 13151</strain>
    </source>
</reference>
<feature type="domain" description="Tyr recombinase" evidence="8">
    <location>
        <begin position="6"/>
        <end position="187"/>
    </location>
</feature>
<dbReference type="EMBL" id="RAPO01000001">
    <property type="protein sequence ID" value="RKD97883.1"/>
    <property type="molecule type" value="Genomic_DNA"/>
</dbReference>
<dbReference type="CDD" id="cd00397">
    <property type="entry name" value="DNA_BRE_C"/>
    <property type="match status" value="1"/>
</dbReference>
<dbReference type="Pfam" id="PF00589">
    <property type="entry name" value="Phage_integrase"/>
    <property type="match status" value="1"/>
</dbReference>
<accession>A0A419WQU9</accession>
<evidence type="ECO:0000259" key="6">
    <source>
        <dbReference type="PROSITE" id="PS50112"/>
    </source>
</evidence>
<dbReference type="GO" id="GO:0006310">
    <property type="term" value="P:DNA recombination"/>
    <property type="evidence" value="ECO:0007669"/>
    <property type="project" value="UniProtKB-KW"/>
</dbReference>
<dbReference type="SMART" id="SM00091">
    <property type="entry name" value="PAS"/>
    <property type="match status" value="1"/>
</dbReference>
<keyword evidence="10" id="KW-1185">Reference proteome</keyword>
<dbReference type="PROSITE" id="PS51898">
    <property type="entry name" value="TYR_RECOMBINASE"/>
    <property type="match status" value="1"/>
</dbReference>
<dbReference type="SUPFAM" id="SSF55785">
    <property type="entry name" value="PYP-like sensor domain (PAS domain)"/>
    <property type="match status" value="1"/>
</dbReference>
<dbReference type="GO" id="GO:0015074">
    <property type="term" value="P:DNA integration"/>
    <property type="evidence" value="ECO:0007669"/>
    <property type="project" value="InterPro"/>
</dbReference>
<name>A0A419WQU9_9EURY</name>
<dbReference type="SUPFAM" id="SSF56349">
    <property type="entry name" value="DNA breaking-rejoining enzymes"/>
    <property type="match status" value="1"/>
</dbReference>
<feature type="domain" description="PAC" evidence="7">
    <location>
        <begin position="283"/>
        <end position="337"/>
    </location>
</feature>
<gene>
    <name evidence="9" type="ORF">ATJ93_0880</name>
</gene>
<dbReference type="OrthoDB" id="234125at2157"/>
<dbReference type="PANTHER" id="PTHR34236">
    <property type="entry name" value="DIMETHYL SULFOXIDE REDUCTASE TRANSCRIPTIONAL ACTIVATOR"/>
    <property type="match status" value="1"/>
</dbReference>
<evidence type="ECO:0000313" key="9">
    <source>
        <dbReference type="EMBL" id="RKD97883.1"/>
    </source>
</evidence>
<sequence>MSQLGADSPVLSRRQYEALLDAAETYREALVVRLCGDVGLRPAELAELTVDDVEQVRIDPPRYLVRVPAIDDRDRRVAYLPTHVERELRRYAKSNGLSTDDRIFSVTPRRLQMLVSEVADRASDLVDDPALEDVSSSDLRRYFARRALVDHDVNPRAVKAAGGWRSFEALEPYLAEPTEAELVDAFETVERPSGPRDGRSEDGTGPVIGDDSVIRLLLAASDRYALVRLDEDGYVERWNRSAAAMFGYRAGEIVGTHVSTFYPDEAVEDGVPERVLSAALEESGYEDGGWRVHKDGTRFRATEVITPLRDDRGRHRGFAVFFRDISAYHEELESVRGERDALERRAAIARRHRDLTRALLDATDHETVETTTCETLVDGPAYAFAWIDRPTVGDRPPAGQDRPRKWRVSSGIDPADVDRLHPDEGSQRPATGEQPAVDPPMEPATLDPNAPESAEGAAGEPSQVAGDDGAAATVTVDTDVRADIDGTAFDGAIARVPLAYGDTVYGTLAVATERPDAFDDEERAWLETIGRLVGYVITAVRRRNLLLSDRVVEIEIACRDDRSFFVDASKQLGCRFELDSLVPVSESTHLYYLDLEGASPAAVFELAEADPGIADWRLVETRPNGGRLEFVVEGSAPTLTLTEYGVTVREAVVEDGTATITGECAADADLRTILDGLRATYPDSELVGKREAERTVQTARQFREGLEDRLTDRQEATLRAAYFGGYYDWPRESTAEEIADAMGVSSPTLHNHLRKAQHELLRTFFDDPSEGQRREGDEASAEAGAE</sequence>
<dbReference type="PANTHER" id="PTHR34236:SF1">
    <property type="entry name" value="DIMETHYL SULFOXIDE REDUCTASE TRANSCRIPTIONAL ACTIVATOR"/>
    <property type="match status" value="1"/>
</dbReference>
<keyword evidence="4" id="KW-0175">Coiled coil</keyword>
<dbReference type="AlphaFoldDB" id="A0A419WQU9"/>
<dbReference type="InterPro" id="IPR013762">
    <property type="entry name" value="Integrase-like_cat_sf"/>
</dbReference>
<dbReference type="InterPro" id="IPR011010">
    <property type="entry name" value="DNA_brk_join_enz"/>
</dbReference>
<dbReference type="NCBIfam" id="TIGR00229">
    <property type="entry name" value="sensory_box"/>
    <property type="match status" value="1"/>
</dbReference>
<dbReference type="InterPro" id="IPR007050">
    <property type="entry name" value="HTH_bacterioopsin"/>
</dbReference>
<dbReference type="SUPFAM" id="SSF55781">
    <property type="entry name" value="GAF domain-like"/>
    <property type="match status" value="1"/>
</dbReference>
<evidence type="ECO:0000256" key="5">
    <source>
        <dbReference type="SAM" id="MobiDB-lite"/>
    </source>
</evidence>
<proteinExistence type="predicted"/>
<dbReference type="Pfam" id="PF04967">
    <property type="entry name" value="HTH_10"/>
    <property type="match status" value="1"/>
</dbReference>
<dbReference type="CDD" id="cd00130">
    <property type="entry name" value="PAS"/>
    <property type="match status" value="1"/>
</dbReference>
<evidence type="ECO:0000313" key="10">
    <source>
        <dbReference type="Proteomes" id="UP000283805"/>
    </source>
</evidence>
<keyword evidence="2" id="KW-0804">Transcription</keyword>
<feature type="coiled-coil region" evidence="4">
    <location>
        <begin position="325"/>
        <end position="352"/>
    </location>
</feature>
<dbReference type="Gene3D" id="3.30.450.40">
    <property type="match status" value="1"/>
</dbReference>
<dbReference type="InterPro" id="IPR029016">
    <property type="entry name" value="GAF-like_dom_sf"/>
</dbReference>
<dbReference type="Gene3D" id="3.30.450.20">
    <property type="entry name" value="PAS domain"/>
    <property type="match status" value="1"/>
</dbReference>
<dbReference type="Gene3D" id="1.10.443.10">
    <property type="entry name" value="Intergrase catalytic core"/>
    <property type="match status" value="1"/>
</dbReference>
<evidence type="ECO:0000259" key="8">
    <source>
        <dbReference type="PROSITE" id="PS51898"/>
    </source>
</evidence>
<evidence type="ECO:0000256" key="1">
    <source>
        <dbReference type="ARBA" id="ARBA00023015"/>
    </source>
</evidence>
<evidence type="ECO:0000256" key="2">
    <source>
        <dbReference type="ARBA" id="ARBA00023163"/>
    </source>
</evidence>
<evidence type="ECO:0000256" key="4">
    <source>
        <dbReference type="SAM" id="Coils"/>
    </source>
</evidence>
<feature type="compositionally biased region" description="Low complexity" evidence="5">
    <location>
        <begin position="450"/>
        <end position="462"/>
    </location>
</feature>
<dbReference type="InterPro" id="IPR031803">
    <property type="entry name" value="BAT_GAF/HTH-assoc"/>
</dbReference>
<dbReference type="InterPro" id="IPR000014">
    <property type="entry name" value="PAS"/>
</dbReference>
<evidence type="ECO:0000259" key="7">
    <source>
        <dbReference type="PROSITE" id="PS50113"/>
    </source>
</evidence>
<dbReference type="PROSITE" id="PS50112">
    <property type="entry name" value="PAS"/>
    <property type="match status" value="1"/>
</dbReference>
<keyword evidence="1" id="KW-0805">Transcription regulation</keyword>
<dbReference type="InterPro" id="IPR035965">
    <property type="entry name" value="PAS-like_dom_sf"/>
</dbReference>